<sequence>MDDAPDVVADPAAGPWTCPFCTLLCDGFGVAAGPDGRLQLQGSDCPRAQRGLAQFAAQPGNAAPPLVNGTPATPEAAVAAAAQLLRRSRLPLFGGLGTDVAGARALYRLVERSGGVSDHMNGPALFTAARALQDRGGYTTTLAEVRNRADLIVCLTRPTENFPEFFRRCSVGDTSLVPNRRIVYLGLEPEAALQGLPGVTVDQLPLQNGDLFTTLSTLQALCADRVVPGAGQDLVDLAEALVAAQYTVLVWEPGRLGEHGALAAEVIHQIVNAINHVARAASLALGGNEGAGTVQQVFAWLSGLSTRTHCSPLGLEHDPLRHDARRLVAQQDVDALFWVNAFHAEPPPPTGLPLVLLGHPGTPPPPAGVDSVFIPVATPGIGQAGHLFRTDGTVLMPLRALRPDPLPGVAQVVAAISAEFEKA</sequence>
<organism evidence="1 2">
    <name type="scientific">Azohydromonas caseinilytica</name>
    <dbReference type="NCBI Taxonomy" id="2728836"/>
    <lineage>
        <taxon>Bacteria</taxon>
        <taxon>Pseudomonadati</taxon>
        <taxon>Pseudomonadota</taxon>
        <taxon>Betaproteobacteria</taxon>
        <taxon>Burkholderiales</taxon>
        <taxon>Sphaerotilaceae</taxon>
        <taxon>Azohydromonas</taxon>
    </lineage>
</organism>
<dbReference type="EMBL" id="JABBFW010000007">
    <property type="protein sequence ID" value="NML15838.1"/>
    <property type="molecule type" value="Genomic_DNA"/>
</dbReference>
<keyword evidence="2" id="KW-1185">Reference proteome</keyword>
<dbReference type="RefSeq" id="WP_169160739.1">
    <property type="nucleotide sequence ID" value="NZ_JABBFW010000007.1"/>
</dbReference>
<protein>
    <submittedName>
        <fullName evidence="1">Formylmethanofuran dehydrogenase</fullName>
    </submittedName>
</protein>
<evidence type="ECO:0000313" key="2">
    <source>
        <dbReference type="Proteomes" id="UP000574067"/>
    </source>
</evidence>
<evidence type="ECO:0000313" key="1">
    <source>
        <dbReference type="EMBL" id="NML15838.1"/>
    </source>
</evidence>
<reference evidence="1 2" key="1">
    <citation type="submission" date="2020-04" db="EMBL/GenBank/DDBJ databases">
        <title>Azohydromonas sp. isolated from soil.</title>
        <authorList>
            <person name="Dahal R.H."/>
        </authorList>
    </citation>
    <scope>NUCLEOTIDE SEQUENCE [LARGE SCALE GENOMIC DNA]</scope>
    <source>
        <strain evidence="1 2">G-1-1-14</strain>
    </source>
</reference>
<proteinExistence type="predicted"/>
<gene>
    <name evidence="1" type="ORF">HHL10_12730</name>
</gene>
<accession>A0A848F9A8</accession>
<dbReference type="AlphaFoldDB" id="A0A848F9A8"/>
<comment type="caution">
    <text evidence="1">The sequence shown here is derived from an EMBL/GenBank/DDBJ whole genome shotgun (WGS) entry which is preliminary data.</text>
</comment>
<name>A0A848F9A8_9BURK</name>
<dbReference type="Proteomes" id="UP000574067">
    <property type="component" value="Unassembled WGS sequence"/>
</dbReference>